<dbReference type="GO" id="GO:0004674">
    <property type="term" value="F:protein serine/threonine kinase activity"/>
    <property type="evidence" value="ECO:0007669"/>
    <property type="project" value="UniProtKB-KW"/>
</dbReference>
<dbReference type="InterPro" id="IPR017441">
    <property type="entry name" value="Protein_kinase_ATP_BS"/>
</dbReference>
<evidence type="ECO:0000313" key="6">
    <source>
        <dbReference type="EMBL" id="ODQ57306.1"/>
    </source>
</evidence>
<dbReference type="STRING" id="683960.A0A1E3NVZ7"/>
<accession>A0A1E3NVZ7</accession>
<dbReference type="InterPro" id="IPR008271">
    <property type="entry name" value="Ser/Thr_kinase_AS"/>
</dbReference>
<reference evidence="6 7" key="1">
    <citation type="journal article" date="2016" name="Proc. Natl. Acad. Sci. U.S.A.">
        <title>Comparative genomics of biotechnologically important yeasts.</title>
        <authorList>
            <person name="Riley R."/>
            <person name="Haridas S."/>
            <person name="Wolfe K.H."/>
            <person name="Lopes M.R."/>
            <person name="Hittinger C.T."/>
            <person name="Goeker M."/>
            <person name="Salamov A.A."/>
            <person name="Wisecaver J.H."/>
            <person name="Long T.M."/>
            <person name="Calvey C.H."/>
            <person name="Aerts A.L."/>
            <person name="Barry K.W."/>
            <person name="Choi C."/>
            <person name="Clum A."/>
            <person name="Coughlan A.Y."/>
            <person name="Deshpande S."/>
            <person name="Douglass A.P."/>
            <person name="Hanson S.J."/>
            <person name="Klenk H.-P."/>
            <person name="LaButti K.M."/>
            <person name="Lapidus A."/>
            <person name="Lindquist E.A."/>
            <person name="Lipzen A.M."/>
            <person name="Meier-Kolthoff J.P."/>
            <person name="Ohm R.A."/>
            <person name="Otillar R.P."/>
            <person name="Pangilinan J.L."/>
            <person name="Peng Y."/>
            <person name="Rokas A."/>
            <person name="Rosa C.A."/>
            <person name="Scheuner C."/>
            <person name="Sibirny A.A."/>
            <person name="Slot J.C."/>
            <person name="Stielow J.B."/>
            <person name="Sun H."/>
            <person name="Kurtzman C.P."/>
            <person name="Blackwell M."/>
            <person name="Grigoriev I.V."/>
            <person name="Jeffries T.W."/>
        </authorList>
    </citation>
    <scope>NUCLEOTIDE SEQUENCE [LARGE SCALE GENOMIC DNA]</scope>
    <source>
        <strain evidence="7">ATCC 58044 / CBS 1984 / NCYC 433 / NRRL Y-366-8</strain>
    </source>
</reference>
<dbReference type="GO" id="GO:0000122">
    <property type="term" value="P:negative regulation of transcription by RNA polymerase II"/>
    <property type="evidence" value="ECO:0007669"/>
    <property type="project" value="EnsemblFungi"/>
</dbReference>
<dbReference type="PROSITE" id="PS50011">
    <property type="entry name" value="PROTEIN_KINASE_DOM"/>
    <property type="match status" value="1"/>
</dbReference>
<evidence type="ECO:0000256" key="1">
    <source>
        <dbReference type="ARBA" id="ARBA00022741"/>
    </source>
</evidence>
<name>A0A1E3NVZ7_WICAA</name>
<dbReference type="PROSITE" id="PS00108">
    <property type="entry name" value="PROTEIN_KINASE_ST"/>
    <property type="match status" value="1"/>
</dbReference>
<comment type="similarity">
    <text evidence="4">Belongs to the protein kinase superfamily.</text>
</comment>
<protein>
    <recommendedName>
        <fullName evidence="5">Protein kinase domain-containing protein</fullName>
    </recommendedName>
</protein>
<dbReference type="SUPFAM" id="SSF56112">
    <property type="entry name" value="Protein kinase-like (PK-like)"/>
    <property type="match status" value="1"/>
</dbReference>
<dbReference type="Gene3D" id="1.10.510.10">
    <property type="entry name" value="Transferase(Phosphotransferase) domain 1"/>
    <property type="match status" value="1"/>
</dbReference>
<dbReference type="PANTHER" id="PTHR24346:SF30">
    <property type="entry name" value="MATERNAL EMBRYONIC LEUCINE ZIPPER KINASE"/>
    <property type="match status" value="1"/>
</dbReference>
<dbReference type="PANTHER" id="PTHR24346">
    <property type="entry name" value="MAP/MICROTUBULE AFFINITY-REGULATING KINASE"/>
    <property type="match status" value="1"/>
</dbReference>
<dbReference type="GeneID" id="30199641"/>
<dbReference type="GO" id="GO:0031138">
    <property type="term" value="P:negative regulation of conjugation with cellular fusion"/>
    <property type="evidence" value="ECO:0007669"/>
    <property type="project" value="EnsemblFungi"/>
</dbReference>
<dbReference type="PROSITE" id="PS00107">
    <property type="entry name" value="PROTEIN_KINASE_ATP"/>
    <property type="match status" value="1"/>
</dbReference>
<dbReference type="GO" id="GO:0005524">
    <property type="term" value="F:ATP binding"/>
    <property type="evidence" value="ECO:0007669"/>
    <property type="project" value="UniProtKB-UniRule"/>
</dbReference>
<dbReference type="Proteomes" id="UP000094112">
    <property type="component" value="Unassembled WGS sequence"/>
</dbReference>
<evidence type="ECO:0000259" key="5">
    <source>
        <dbReference type="PROSITE" id="PS50011"/>
    </source>
</evidence>
<feature type="binding site" evidence="3">
    <location>
        <position position="100"/>
    </location>
    <ligand>
        <name>ATP</name>
        <dbReference type="ChEBI" id="CHEBI:30616"/>
    </ligand>
</feature>
<sequence>MNKLSNIPSNIDARLASLKPPKTRTVSTPIEEQSAILEREETLDPLVARTTEEVIYAGYDNDNTLHRWKHVRALGKGTFSNVVLGEAVDQSNPYPFIAVKIVELPMTKDTRSRVESSLKRELEILKFLKHPSIISLLALLITEKRYFMFTPFCEGGDLFELASKHRAKLTPRIIRKMFAEVAIAISYLHANNIVHRDIKLENILVNHKLEDLLILDTSTENLITVTDFGLSRKIDPSDPLLTTRCGSEDYVPPELLIGMPYDGRQTDSWAMGVLLYAIMEGRLPFDPPPNKSIRGRSRVAHRIARIEWSWNEFSDENKGITWKEEDWNGAKFIVENLLIRREKRMTAAEVCAHPWVAGCL</sequence>
<keyword evidence="7" id="KW-1185">Reference proteome</keyword>
<dbReference type="AlphaFoldDB" id="A0A1E3NVZ7"/>
<gene>
    <name evidence="6" type="ORF">WICANDRAFT_36072</name>
</gene>
<keyword evidence="4" id="KW-0808">Transferase</keyword>
<dbReference type="InterPro" id="IPR000719">
    <property type="entry name" value="Prot_kinase_dom"/>
</dbReference>
<organism evidence="6 7">
    <name type="scientific">Wickerhamomyces anomalus (strain ATCC 58044 / CBS 1984 / NCYC 433 / NRRL Y-366-8)</name>
    <name type="common">Yeast</name>
    <name type="synonym">Hansenula anomala</name>
    <dbReference type="NCBI Taxonomy" id="683960"/>
    <lineage>
        <taxon>Eukaryota</taxon>
        <taxon>Fungi</taxon>
        <taxon>Dikarya</taxon>
        <taxon>Ascomycota</taxon>
        <taxon>Saccharomycotina</taxon>
        <taxon>Saccharomycetes</taxon>
        <taxon>Phaffomycetales</taxon>
        <taxon>Wickerhamomycetaceae</taxon>
        <taxon>Wickerhamomyces</taxon>
    </lineage>
</organism>
<proteinExistence type="inferred from homology"/>
<evidence type="ECO:0000256" key="2">
    <source>
        <dbReference type="ARBA" id="ARBA00022840"/>
    </source>
</evidence>
<keyword evidence="2 3" id="KW-0067">ATP-binding</keyword>
<dbReference type="OrthoDB" id="410920at2759"/>
<keyword evidence="4" id="KW-0723">Serine/threonine-protein kinase</keyword>
<dbReference type="InterPro" id="IPR011009">
    <property type="entry name" value="Kinase-like_dom_sf"/>
</dbReference>
<evidence type="ECO:0000313" key="7">
    <source>
        <dbReference type="Proteomes" id="UP000094112"/>
    </source>
</evidence>
<dbReference type="SMART" id="SM00220">
    <property type="entry name" value="S_TKc"/>
    <property type="match status" value="1"/>
</dbReference>
<keyword evidence="4" id="KW-0418">Kinase</keyword>
<dbReference type="GO" id="GO:0035556">
    <property type="term" value="P:intracellular signal transduction"/>
    <property type="evidence" value="ECO:0007669"/>
    <property type="project" value="TreeGrafter"/>
</dbReference>
<evidence type="ECO:0000256" key="3">
    <source>
        <dbReference type="PROSITE-ProRule" id="PRU10141"/>
    </source>
</evidence>
<dbReference type="EMBL" id="KV454214">
    <property type="protein sequence ID" value="ODQ57306.1"/>
    <property type="molecule type" value="Genomic_DNA"/>
</dbReference>
<feature type="domain" description="Protein kinase" evidence="5">
    <location>
        <begin position="68"/>
        <end position="356"/>
    </location>
</feature>
<dbReference type="Pfam" id="PF00069">
    <property type="entry name" value="Pkinase"/>
    <property type="match status" value="1"/>
</dbReference>
<keyword evidence="1 3" id="KW-0547">Nucleotide-binding</keyword>
<dbReference type="RefSeq" id="XP_019036513.1">
    <property type="nucleotide sequence ID" value="XM_019182395.1"/>
</dbReference>
<dbReference type="GO" id="GO:0005737">
    <property type="term" value="C:cytoplasm"/>
    <property type="evidence" value="ECO:0007669"/>
    <property type="project" value="TreeGrafter"/>
</dbReference>
<evidence type="ECO:0000256" key="4">
    <source>
        <dbReference type="RuleBase" id="RU000304"/>
    </source>
</evidence>